<gene>
    <name evidence="6" type="ORF">DWU98_13030</name>
</gene>
<evidence type="ECO:0000256" key="1">
    <source>
        <dbReference type="ARBA" id="ARBA00009477"/>
    </source>
</evidence>
<comment type="similarity">
    <text evidence="1">Belongs to the membrane fusion protein (MFP) (TC 8.A.1) family.</text>
</comment>
<evidence type="ECO:0000256" key="2">
    <source>
        <dbReference type="SAM" id="MobiDB-lite"/>
    </source>
</evidence>
<comment type="caution">
    <text evidence="6">The sequence shown here is derived from an EMBL/GenBank/DDBJ whole genome shotgun (WGS) entry which is preliminary data.</text>
</comment>
<protein>
    <submittedName>
        <fullName evidence="6">HlyD family secretion protein</fullName>
    </submittedName>
</protein>
<organism evidence="6 7">
    <name type="scientific">Dyella monticola</name>
    <dbReference type="NCBI Taxonomy" id="1927958"/>
    <lineage>
        <taxon>Bacteria</taxon>
        <taxon>Pseudomonadati</taxon>
        <taxon>Pseudomonadota</taxon>
        <taxon>Gammaproteobacteria</taxon>
        <taxon>Lysobacterales</taxon>
        <taxon>Rhodanobacteraceae</taxon>
        <taxon>Dyella</taxon>
    </lineage>
</organism>
<feature type="transmembrane region" description="Helical" evidence="3">
    <location>
        <begin position="35"/>
        <end position="55"/>
    </location>
</feature>
<feature type="domain" description="p-hydroxybenzoic acid efflux pump subunit AaeA-like beta-barrel" evidence="5">
    <location>
        <begin position="269"/>
        <end position="356"/>
    </location>
</feature>
<feature type="region of interest" description="Disordered" evidence="2">
    <location>
        <begin position="1"/>
        <end position="26"/>
    </location>
</feature>
<dbReference type="Pfam" id="PF25963">
    <property type="entry name" value="Beta-barrel_AAEA"/>
    <property type="match status" value="1"/>
</dbReference>
<dbReference type="PANTHER" id="PTHR30386:SF24">
    <property type="entry name" value="MULTIDRUG RESISTANCE EFFLUX PUMP"/>
    <property type="match status" value="1"/>
</dbReference>
<reference evidence="6 7" key="1">
    <citation type="submission" date="2018-07" db="EMBL/GenBank/DDBJ databases">
        <title>Dyella monticola sp. nov. and Dyella psychrodurans sp. nov. isolated from monsoon evergreen broad-leaved forest soil of Dinghu Mountain, China.</title>
        <authorList>
            <person name="Gao Z."/>
            <person name="Qiu L."/>
        </authorList>
    </citation>
    <scope>NUCLEOTIDE SEQUENCE [LARGE SCALE GENOMIC DNA]</scope>
    <source>
        <strain evidence="6 7">4G-K06</strain>
    </source>
</reference>
<evidence type="ECO:0000256" key="3">
    <source>
        <dbReference type="SAM" id="Phobius"/>
    </source>
</evidence>
<name>A0A370WXM2_9GAMM</name>
<dbReference type="Gene3D" id="2.40.50.100">
    <property type="match status" value="1"/>
</dbReference>
<keyword evidence="3" id="KW-0472">Membrane</keyword>
<evidence type="ECO:0000259" key="4">
    <source>
        <dbReference type="Pfam" id="PF25917"/>
    </source>
</evidence>
<accession>A0A370WXM2</accession>
<evidence type="ECO:0000259" key="5">
    <source>
        <dbReference type="Pfam" id="PF25963"/>
    </source>
</evidence>
<dbReference type="PANTHER" id="PTHR30386">
    <property type="entry name" value="MEMBRANE FUSION SUBUNIT OF EMRAB-TOLC MULTIDRUG EFFLUX PUMP"/>
    <property type="match status" value="1"/>
</dbReference>
<feature type="domain" description="Multidrug resistance protein MdtA-like barrel-sandwich hybrid" evidence="4">
    <location>
        <begin position="68"/>
        <end position="263"/>
    </location>
</feature>
<dbReference type="AlphaFoldDB" id="A0A370WXM2"/>
<dbReference type="EMBL" id="QRBE01000007">
    <property type="protein sequence ID" value="RDS80862.1"/>
    <property type="molecule type" value="Genomic_DNA"/>
</dbReference>
<dbReference type="Pfam" id="PF25917">
    <property type="entry name" value="BSH_RND"/>
    <property type="match status" value="1"/>
</dbReference>
<evidence type="ECO:0000313" key="6">
    <source>
        <dbReference type="EMBL" id="RDS80862.1"/>
    </source>
</evidence>
<keyword evidence="3" id="KW-0812">Transmembrane</keyword>
<dbReference type="Gene3D" id="1.10.287.470">
    <property type="entry name" value="Helix hairpin bin"/>
    <property type="match status" value="2"/>
</dbReference>
<dbReference type="InterPro" id="IPR058625">
    <property type="entry name" value="MdtA-like_BSH"/>
</dbReference>
<dbReference type="SUPFAM" id="SSF111369">
    <property type="entry name" value="HlyD-like secretion proteins"/>
    <property type="match status" value="2"/>
</dbReference>
<proteinExistence type="inferred from homology"/>
<dbReference type="Gene3D" id="2.40.30.170">
    <property type="match status" value="1"/>
</dbReference>
<keyword evidence="3" id="KW-1133">Transmembrane helix</keyword>
<dbReference type="InterPro" id="IPR058634">
    <property type="entry name" value="AaeA-lik-b-barrel"/>
</dbReference>
<sequence length="368" mass="39024">MSDQVNPPAGQPTAPQAPKPAPVSASPSITKRQGIFVLIIVLLIIALCIYIPRIFIVSTDDAYVEADTVTVVPKVPAYVTALHVSDNTAFLKGQLLVELDPRDYQVAVYNAAADLASARAFKLNLAAQIGEQHHQVAAAQAALDGDHATLTFANEQLIRYRALSQSGSDTKERLQLATSDVGQRRATVEHDTAALAAAKAHVTVLESQVVQADAAIAAKQAALDQARLNLSYTRIYATADGTVANRSVQVGNYVQPGQSLFSAVPREVFVIANVKETQLGRIRPGQAAVVRVDALPGVVFHGHVDSIQRGTGSNFALLPPENATGNFVKVVQRVPVKIVLNPARGIAALSPGMSVIARVVVHKPPFGQ</sequence>
<evidence type="ECO:0000313" key="7">
    <source>
        <dbReference type="Proteomes" id="UP000254258"/>
    </source>
</evidence>
<dbReference type="InterPro" id="IPR050739">
    <property type="entry name" value="MFP"/>
</dbReference>
<keyword evidence="7" id="KW-1185">Reference proteome</keyword>
<dbReference type="GO" id="GO:0055085">
    <property type="term" value="P:transmembrane transport"/>
    <property type="evidence" value="ECO:0007669"/>
    <property type="project" value="InterPro"/>
</dbReference>
<dbReference type="Proteomes" id="UP000254258">
    <property type="component" value="Unassembled WGS sequence"/>
</dbReference>